<evidence type="ECO:0000313" key="2">
    <source>
        <dbReference type="EMBL" id="QDS70209.1"/>
    </source>
</evidence>
<dbReference type="Proteomes" id="UP000316270">
    <property type="component" value="Chromosome 4"/>
</dbReference>
<accession>A0A517L3J2</accession>
<sequence>MNRHSHQNQDPHAPINPATRTRSTAQPRPQPQHTDPPLRRPNDLTFTPTQNPFPTGPHTQTKALRLLDAQNMPTHIFFLLDRNTSPLASALLRQTVATATKRREQVGGDIYAVAKAALTSNRPALVKVMDTGWGELFVSEVGREDLAVVMFEVDPGVWRLCGVGTSFCEGRVYLLRSAPREEEGEEVKR</sequence>
<feature type="region of interest" description="Disordered" evidence="1">
    <location>
        <begin position="1"/>
        <end position="59"/>
    </location>
</feature>
<gene>
    <name evidence="2" type="ORF">FKW77_006903</name>
</gene>
<evidence type="ECO:0000313" key="3">
    <source>
        <dbReference type="Proteomes" id="UP000316270"/>
    </source>
</evidence>
<feature type="compositionally biased region" description="Polar residues" evidence="1">
    <location>
        <begin position="18"/>
        <end position="33"/>
    </location>
</feature>
<dbReference type="AlphaFoldDB" id="A0A517L3J2"/>
<name>A0A517L3J2_9PEZI</name>
<dbReference type="EMBL" id="CP042188">
    <property type="protein sequence ID" value="QDS70209.1"/>
    <property type="molecule type" value="Genomic_DNA"/>
</dbReference>
<evidence type="ECO:0000256" key="1">
    <source>
        <dbReference type="SAM" id="MobiDB-lite"/>
    </source>
</evidence>
<proteinExistence type="predicted"/>
<organism evidence="2 3">
    <name type="scientific">Venturia effusa</name>
    <dbReference type="NCBI Taxonomy" id="50376"/>
    <lineage>
        <taxon>Eukaryota</taxon>
        <taxon>Fungi</taxon>
        <taxon>Dikarya</taxon>
        <taxon>Ascomycota</taxon>
        <taxon>Pezizomycotina</taxon>
        <taxon>Dothideomycetes</taxon>
        <taxon>Pleosporomycetidae</taxon>
        <taxon>Venturiales</taxon>
        <taxon>Venturiaceae</taxon>
        <taxon>Venturia</taxon>
    </lineage>
</organism>
<reference evidence="2 3" key="1">
    <citation type="submission" date="2019-07" db="EMBL/GenBank/DDBJ databases">
        <title>Finished genome of Venturia effusa.</title>
        <authorList>
            <person name="Young C.A."/>
            <person name="Cox M.P."/>
            <person name="Ganley A.R.D."/>
            <person name="David W.J."/>
        </authorList>
    </citation>
    <scope>NUCLEOTIDE SEQUENCE [LARGE SCALE GENOMIC DNA]</scope>
    <source>
        <strain evidence="3">albino</strain>
    </source>
</reference>
<keyword evidence="3" id="KW-1185">Reference proteome</keyword>
<feature type="compositionally biased region" description="Polar residues" evidence="1">
    <location>
        <begin position="44"/>
        <end position="59"/>
    </location>
</feature>
<protein>
    <submittedName>
        <fullName evidence="2">Uncharacterized protein</fullName>
    </submittedName>
</protein>
<dbReference type="OrthoDB" id="3899572at2759"/>